<dbReference type="Proteomes" id="UP000290900">
    <property type="component" value="Unassembled WGS sequence"/>
</dbReference>
<dbReference type="Pfam" id="PF00076">
    <property type="entry name" value="RRM_1"/>
    <property type="match status" value="1"/>
</dbReference>
<keyword evidence="4" id="KW-0687">Ribonucleoprotein</keyword>
<dbReference type="EMBL" id="CAACVR010000076">
    <property type="protein sequence ID" value="VEU24273.1"/>
    <property type="molecule type" value="Genomic_DNA"/>
</dbReference>
<dbReference type="InterPro" id="IPR035979">
    <property type="entry name" value="RBD_domain_sf"/>
</dbReference>
<protein>
    <submittedName>
        <fullName evidence="8">DEKNAAC105486</fullName>
    </submittedName>
</protein>
<dbReference type="PROSITE" id="PS50102">
    <property type="entry name" value="RRM"/>
    <property type="match status" value="1"/>
</dbReference>
<dbReference type="InterPro" id="IPR012677">
    <property type="entry name" value="Nucleotide-bd_a/b_plait_sf"/>
</dbReference>
<feature type="compositionally biased region" description="Basic and acidic residues" evidence="6">
    <location>
        <begin position="46"/>
        <end position="61"/>
    </location>
</feature>
<dbReference type="InterPro" id="IPR022023">
    <property type="entry name" value="U1snRNP70_N"/>
</dbReference>
<dbReference type="Pfam" id="PF12220">
    <property type="entry name" value="U1snRNP70_N"/>
    <property type="match status" value="1"/>
</dbReference>
<evidence type="ECO:0000256" key="4">
    <source>
        <dbReference type="ARBA" id="ARBA00023274"/>
    </source>
</evidence>
<dbReference type="PANTHER" id="PTHR13952:SF5">
    <property type="entry name" value="U1 SMALL NUCLEAR RIBONUCLEOPROTEIN 70 KDA"/>
    <property type="match status" value="1"/>
</dbReference>
<dbReference type="FunFam" id="3.30.70.330:FF:000132">
    <property type="entry name" value="Small nuclear ribonucleoprotein U11/U12 subunit 35"/>
    <property type="match status" value="1"/>
</dbReference>
<reference evidence="8 9" key="1">
    <citation type="submission" date="2018-12" db="EMBL/GenBank/DDBJ databases">
        <authorList>
            <person name="Tiukova I."/>
            <person name="Dainat J."/>
        </authorList>
    </citation>
    <scope>NUCLEOTIDE SEQUENCE [LARGE SCALE GENOMIC DNA]</scope>
</reference>
<keyword evidence="3" id="KW-0539">Nucleus</keyword>
<feature type="region of interest" description="Disordered" evidence="6">
    <location>
        <begin position="46"/>
        <end position="97"/>
    </location>
</feature>
<dbReference type="GO" id="GO:0005685">
    <property type="term" value="C:U1 snRNP"/>
    <property type="evidence" value="ECO:0007669"/>
    <property type="project" value="TreeGrafter"/>
</dbReference>
<accession>A0A448YTN4</accession>
<dbReference type="GO" id="GO:0030619">
    <property type="term" value="F:U1 snRNA binding"/>
    <property type="evidence" value="ECO:0007669"/>
    <property type="project" value="TreeGrafter"/>
</dbReference>
<feature type="compositionally biased region" description="Basic and acidic residues" evidence="6">
    <location>
        <begin position="73"/>
        <end position="91"/>
    </location>
</feature>
<feature type="domain" description="RRM" evidence="7">
    <location>
        <begin position="99"/>
        <end position="183"/>
    </location>
</feature>
<feature type="compositionally biased region" description="Basic and acidic residues" evidence="6">
    <location>
        <begin position="261"/>
        <end position="285"/>
    </location>
</feature>
<dbReference type="InterPro" id="IPR000504">
    <property type="entry name" value="RRM_dom"/>
</dbReference>
<evidence type="ECO:0000313" key="9">
    <source>
        <dbReference type="Proteomes" id="UP000290900"/>
    </source>
</evidence>
<evidence type="ECO:0000256" key="1">
    <source>
        <dbReference type="ARBA" id="ARBA00004123"/>
    </source>
</evidence>
<proteinExistence type="predicted"/>
<keyword evidence="2 5" id="KW-0694">RNA-binding</keyword>
<dbReference type="GO" id="GO:0071004">
    <property type="term" value="C:U2-type prespliceosome"/>
    <property type="evidence" value="ECO:0007669"/>
    <property type="project" value="TreeGrafter"/>
</dbReference>
<dbReference type="OrthoDB" id="4207594at2759"/>
<dbReference type="InParanoid" id="A0A448YTN4"/>
<comment type="subcellular location">
    <subcellularLocation>
        <location evidence="1">Nucleus</location>
    </subcellularLocation>
</comment>
<feature type="region of interest" description="Disordered" evidence="6">
    <location>
        <begin position="238"/>
        <end position="307"/>
    </location>
</feature>
<evidence type="ECO:0000259" key="7">
    <source>
        <dbReference type="PROSITE" id="PS50102"/>
    </source>
</evidence>
<dbReference type="GO" id="GO:0003729">
    <property type="term" value="F:mRNA binding"/>
    <property type="evidence" value="ECO:0007669"/>
    <property type="project" value="TreeGrafter"/>
</dbReference>
<dbReference type="GO" id="GO:0000398">
    <property type="term" value="P:mRNA splicing, via spliceosome"/>
    <property type="evidence" value="ECO:0007669"/>
    <property type="project" value="TreeGrafter"/>
</dbReference>
<dbReference type="SMART" id="SM00360">
    <property type="entry name" value="RRM"/>
    <property type="match status" value="1"/>
</dbReference>
<evidence type="ECO:0000256" key="3">
    <source>
        <dbReference type="ARBA" id="ARBA00023242"/>
    </source>
</evidence>
<keyword evidence="9" id="KW-1185">Reference proteome</keyword>
<dbReference type="PANTHER" id="PTHR13952">
    <property type="entry name" value="U1 SMALL NUCLEAR RIBONUCLEOPROTEIN 70 KD"/>
    <property type="match status" value="1"/>
</dbReference>
<evidence type="ECO:0000256" key="5">
    <source>
        <dbReference type="PROSITE-ProRule" id="PRU00176"/>
    </source>
</evidence>
<gene>
    <name evidence="8" type="ORF">BRENAR_LOCUS5001</name>
</gene>
<evidence type="ECO:0000313" key="8">
    <source>
        <dbReference type="EMBL" id="VEU24273.1"/>
    </source>
</evidence>
<dbReference type="Gene3D" id="3.30.70.330">
    <property type="match status" value="1"/>
</dbReference>
<dbReference type="InterPro" id="IPR051183">
    <property type="entry name" value="U1_U11-U12_snRNP_70-35kDa"/>
</dbReference>
<evidence type="ECO:0000256" key="2">
    <source>
        <dbReference type="ARBA" id="ARBA00022884"/>
    </source>
</evidence>
<sequence>MDNSLREAEELFTPKFPIEYIEPIDTVLTDRRTEAVEGISQFLDKLEGHSEEYQSKEEKEASSSSSEKKSRRRGDDQLEEQLSKWDPDRDPQVSGDPYKTVFVGRLDYKVNEIDLSEKFSSFGEVDHVRVVRDSSQNGKEGSESSRGYGFIVYRDARDAKNAFDRGNGMLINGRSVVVDIERGRVVKNWRPRRLGGGLGGRHCTIREKRDREIATSSSQSSANPANVAFQTTQTISKGKNPMFAPPVYHHRGGFQQQQTGYDRRRRYDANEDSGRGRPPYRDFRGRSRGGRNDYGYDGSRNNYNSRY</sequence>
<dbReference type="FunCoup" id="A0A448YTN4">
    <property type="interactions" value="427"/>
</dbReference>
<organism evidence="8 9">
    <name type="scientific">Brettanomyces naardenensis</name>
    <name type="common">Yeast</name>
    <dbReference type="NCBI Taxonomy" id="13370"/>
    <lineage>
        <taxon>Eukaryota</taxon>
        <taxon>Fungi</taxon>
        <taxon>Dikarya</taxon>
        <taxon>Ascomycota</taxon>
        <taxon>Saccharomycotina</taxon>
        <taxon>Pichiomycetes</taxon>
        <taxon>Pichiales</taxon>
        <taxon>Pichiaceae</taxon>
        <taxon>Brettanomyces</taxon>
    </lineage>
</organism>
<name>A0A448YTN4_BRENA</name>
<dbReference type="AlphaFoldDB" id="A0A448YTN4"/>
<dbReference type="GO" id="GO:0071011">
    <property type="term" value="C:precatalytic spliceosome"/>
    <property type="evidence" value="ECO:0007669"/>
    <property type="project" value="TreeGrafter"/>
</dbReference>
<dbReference type="STRING" id="13370.A0A448YTN4"/>
<dbReference type="SUPFAM" id="SSF54928">
    <property type="entry name" value="RNA-binding domain, RBD"/>
    <property type="match status" value="1"/>
</dbReference>
<evidence type="ECO:0000256" key="6">
    <source>
        <dbReference type="SAM" id="MobiDB-lite"/>
    </source>
</evidence>